<feature type="transmembrane region" description="Helical" evidence="11">
    <location>
        <begin position="160"/>
        <end position="178"/>
    </location>
</feature>
<dbReference type="GO" id="GO:0034702">
    <property type="term" value="C:monoatomic ion channel complex"/>
    <property type="evidence" value="ECO:0007669"/>
    <property type="project" value="UniProtKB-KW"/>
</dbReference>
<dbReference type="GO" id="GO:0005886">
    <property type="term" value="C:plasma membrane"/>
    <property type="evidence" value="ECO:0007669"/>
    <property type="project" value="UniProtKB-SubCell"/>
</dbReference>
<evidence type="ECO:0000256" key="11">
    <source>
        <dbReference type="SAM" id="Phobius"/>
    </source>
</evidence>
<keyword evidence="8 11" id="KW-0472">Membrane</keyword>
<evidence type="ECO:0000256" key="10">
    <source>
        <dbReference type="SAM" id="MobiDB-lite"/>
    </source>
</evidence>
<dbReference type="GO" id="GO:0030171">
    <property type="term" value="F:voltage-gated proton channel activity"/>
    <property type="evidence" value="ECO:0007669"/>
    <property type="project" value="InterPro"/>
</dbReference>
<evidence type="ECO:0000256" key="5">
    <source>
        <dbReference type="ARBA" id="ARBA00022882"/>
    </source>
</evidence>
<feature type="region of interest" description="Disordered" evidence="10">
    <location>
        <begin position="1"/>
        <end position="27"/>
    </location>
</feature>
<keyword evidence="7" id="KW-0406">Ion transport</keyword>
<evidence type="ECO:0000256" key="2">
    <source>
        <dbReference type="ARBA" id="ARBA00022448"/>
    </source>
</evidence>
<evidence type="ECO:0000256" key="9">
    <source>
        <dbReference type="ARBA" id="ARBA00023303"/>
    </source>
</evidence>
<dbReference type="PANTHER" id="PTHR46480:SF1">
    <property type="entry name" value="VOLTAGE-GATED HYDROGEN CHANNEL 1"/>
    <property type="match status" value="1"/>
</dbReference>
<dbReference type="Gene3D" id="1.20.120.350">
    <property type="entry name" value="Voltage-gated potassium channels. Chain C"/>
    <property type="match status" value="1"/>
</dbReference>
<organism evidence="12 13">
    <name type="scientific">Trichuris muris</name>
    <name type="common">Mouse whipworm</name>
    <dbReference type="NCBI Taxonomy" id="70415"/>
    <lineage>
        <taxon>Eukaryota</taxon>
        <taxon>Metazoa</taxon>
        <taxon>Ecdysozoa</taxon>
        <taxon>Nematoda</taxon>
        <taxon>Enoplea</taxon>
        <taxon>Dorylaimia</taxon>
        <taxon>Trichinellida</taxon>
        <taxon>Trichuridae</taxon>
        <taxon>Trichuris</taxon>
    </lineage>
</organism>
<keyword evidence="2" id="KW-0813">Transport</keyword>
<evidence type="ECO:0000256" key="4">
    <source>
        <dbReference type="ARBA" id="ARBA00022692"/>
    </source>
</evidence>
<evidence type="ECO:0000313" key="12">
    <source>
        <dbReference type="Proteomes" id="UP000046395"/>
    </source>
</evidence>
<dbReference type="InterPro" id="IPR027359">
    <property type="entry name" value="Volt_channel_dom_sf"/>
</dbReference>
<dbReference type="WBParaSite" id="TMUE_2000006271.1">
    <property type="protein sequence ID" value="TMUE_2000006271.1"/>
    <property type="gene ID" value="WBGene00291305"/>
</dbReference>
<evidence type="ECO:0000256" key="8">
    <source>
        <dbReference type="ARBA" id="ARBA00023136"/>
    </source>
</evidence>
<keyword evidence="12" id="KW-1185">Reference proteome</keyword>
<dbReference type="InterPro" id="IPR031846">
    <property type="entry name" value="Hvcn1"/>
</dbReference>
<dbReference type="STRING" id="70415.A0A5S6QFV3"/>
<comment type="subcellular location">
    <subcellularLocation>
        <location evidence="1">Cell membrane</location>
        <topology evidence="1">Multi-pass membrane protein</topology>
    </subcellularLocation>
</comment>
<evidence type="ECO:0000256" key="3">
    <source>
        <dbReference type="ARBA" id="ARBA00022475"/>
    </source>
</evidence>
<feature type="transmembrane region" description="Helical" evidence="11">
    <location>
        <begin position="47"/>
        <end position="78"/>
    </location>
</feature>
<accession>A0A5S6QFV3</accession>
<reference evidence="13" key="1">
    <citation type="submission" date="2019-12" db="UniProtKB">
        <authorList>
            <consortium name="WormBaseParasite"/>
        </authorList>
    </citation>
    <scope>IDENTIFICATION</scope>
</reference>
<feature type="transmembrane region" description="Helical" evidence="11">
    <location>
        <begin position="130"/>
        <end position="148"/>
    </location>
</feature>
<dbReference type="AlphaFoldDB" id="A0A5S6QFV3"/>
<keyword evidence="5" id="KW-0851">Voltage-gated channel</keyword>
<keyword evidence="4 11" id="KW-0812">Transmembrane</keyword>
<evidence type="ECO:0000256" key="1">
    <source>
        <dbReference type="ARBA" id="ARBA00004651"/>
    </source>
</evidence>
<keyword evidence="3" id="KW-1003">Cell membrane</keyword>
<feature type="transmembrane region" description="Helical" evidence="11">
    <location>
        <begin position="90"/>
        <end position="109"/>
    </location>
</feature>
<proteinExistence type="predicted"/>
<sequence>MLKHEWPRTKRQSVLAEGDTSSSAATDSDVNGFVPKRFSTARNIRSTVVLALLCIKFQVVIVALVIFDCICIFSEVLIQLKLLSFGEAGRVAACVLHYISIAVLSGFMLEMAVKLAVMGRLLLREHRMDLFDLFVIAVTFGFSVAFGGCGQGSDGVGLLIILRLWRISLIMNNIVASVKMDAEKKIFKEGRNKLALQREVCKLREYCLQQECELRIYQLILQQNGIALPTVLRMPRAPNKVCVTVEVNNRGDTF</sequence>
<evidence type="ECO:0000256" key="7">
    <source>
        <dbReference type="ARBA" id="ARBA00023065"/>
    </source>
</evidence>
<protein>
    <submittedName>
        <fullName evidence="13">Hydrogen voltage-gated channel 1</fullName>
    </submittedName>
</protein>
<name>A0A5S6QFV3_TRIMR</name>
<keyword evidence="6 11" id="KW-1133">Transmembrane helix</keyword>
<dbReference type="Proteomes" id="UP000046395">
    <property type="component" value="Unassembled WGS sequence"/>
</dbReference>
<evidence type="ECO:0000256" key="6">
    <source>
        <dbReference type="ARBA" id="ARBA00022989"/>
    </source>
</evidence>
<evidence type="ECO:0000313" key="13">
    <source>
        <dbReference type="WBParaSite" id="TMUE_2000006271.1"/>
    </source>
</evidence>
<keyword evidence="9" id="KW-0407">Ion channel</keyword>
<dbReference type="PANTHER" id="PTHR46480">
    <property type="entry name" value="F20B24.22"/>
    <property type="match status" value="1"/>
</dbReference>